<dbReference type="InterPro" id="IPR001680">
    <property type="entry name" value="WD40_rpt"/>
</dbReference>
<keyword evidence="1" id="KW-0853">WD repeat</keyword>
<feature type="repeat" description="WD" evidence="1">
    <location>
        <begin position="176"/>
        <end position="219"/>
    </location>
</feature>
<dbReference type="GO" id="GO:0032797">
    <property type="term" value="C:SMN complex"/>
    <property type="evidence" value="ECO:0007669"/>
    <property type="project" value="TreeGrafter"/>
</dbReference>
<dbReference type="AlphaFoldDB" id="A0A813IGT9"/>
<dbReference type="EMBL" id="CAJNNW010007573">
    <property type="protein sequence ID" value="CAE8649344.1"/>
    <property type="molecule type" value="Genomic_DNA"/>
</dbReference>
<dbReference type="InterPro" id="IPR052640">
    <property type="entry name" value="Gemin-5"/>
</dbReference>
<protein>
    <recommendedName>
        <fullName evidence="5">Cilia- and flagella-associated protein 43</fullName>
    </recommendedName>
</protein>
<organism evidence="3 4">
    <name type="scientific">Polarella glacialis</name>
    <name type="common">Dinoflagellate</name>
    <dbReference type="NCBI Taxonomy" id="89957"/>
    <lineage>
        <taxon>Eukaryota</taxon>
        <taxon>Sar</taxon>
        <taxon>Alveolata</taxon>
        <taxon>Dinophyceae</taxon>
        <taxon>Suessiales</taxon>
        <taxon>Suessiaceae</taxon>
        <taxon>Polarella</taxon>
    </lineage>
</organism>
<feature type="region of interest" description="Disordered" evidence="2">
    <location>
        <begin position="213"/>
        <end position="241"/>
    </location>
</feature>
<evidence type="ECO:0000313" key="4">
    <source>
        <dbReference type="Proteomes" id="UP000626109"/>
    </source>
</evidence>
<dbReference type="PROSITE" id="PS50082">
    <property type="entry name" value="WD_REPEATS_2"/>
    <property type="match status" value="1"/>
</dbReference>
<feature type="region of interest" description="Disordered" evidence="2">
    <location>
        <begin position="455"/>
        <end position="476"/>
    </location>
</feature>
<dbReference type="InterPro" id="IPR011048">
    <property type="entry name" value="Haem_d1_sf"/>
</dbReference>
<dbReference type="InterPro" id="IPR015943">
    <property type="entry name" value="WD40/YVTN_repeat-like_dom_sf"/>
</dbReference>
<dbReference type="PANTHER" id="PTHR46362">
    <property type="entry name" value="GEM-ASSOCIATED PROTEIN 5"/>
    <property type="match status" value="1"/>
</dbReference>
<feature type="compositionally biased region" description="Low complexity" evidence="2">
    <location>
        <begin position="457"/>
        <end position="466"/>
    </location>
</feature>
<dbReference type="SUPFAM" id="SSF50978">
    <property type="entry name" value="WD40 repeat-like"/>
    <property type="match status" value="1"/>
</dbReference>
<feature type="non-terminal residue" evidence="3">
    <location>
        <position position="683"/>
    </location>
</feature>
<dbReference type="PANTHER" id="PTHR46362:SF1">
    <property type="entry name" value="GEM-ASSOCIATED PROTEIN 5"/>
    <property type="match status" value="1"/>
</dbReference>
<dbReference type="GO" id="GO:0005634">
    <property type="term" value="C:nucleus"/>
    <property type="evidence" value="ECO:0007669"/>
    <property type="project" value="TreeGrafter"/>
</dbReference>
<dbReference type="SUPFAM" id="SSF51004">
    <property type="entry name" value="C-terminal (heme d1) domain of cytochrome cd1-nitrite reductase"/>
    <property type="match status" value="1"/>
</dbReference>
<dbReference type="SMART" id="SM00320">
    <property type="entry name" value="WD40"/>
    <property type="match status" value="6"/>
</dbReference>
<evidence type="ECO:0000256" key="2">
    <source>
        <dbReference type="SAM" id="MobiDB-lite"/>
    </source>
</evidence>
<evidence type="ECO:0008006" key="5">
    <source>
        <dbReference type="Google" id="ProtNLM"/>
    </source>
</evidence>
<proteinExistence type="predicted"/>
<comment type="caution">
    <text evidence="3">The sequence shown here is derived from an EMBL/GenBank/DDBJ whole genome shotgun (WGS) entry which is preliminary data.</text>
</comment>
<evidence type="ECO:0000256" key="1">
    <source>
        <dbReference type="PROSITE-ProRule" id="PRU00221"/>
    </source>
</evidence>
<name>A0A813IGT9_POLGL</name>
<dbReference type="GO" id="GO:0003730">
    <property type="term" value="F:mRNA 3'-UTR binding"/>
    <property type="evidence" value="ECO:0007669"/>
    <property type="project" value="TreeGrafter"/>
</dbReference>
<gene>
    <name evidence="3" type="ORF">PGLA2088_LOCUS7334</name>
</gene>
<reference evidence="3" key="1">
    <citation type="submission" date="2021-02" db="EMBL/GenBank/DDBJ databases">
        <authorList>
            <person name="Dougan E. K."/>
            <person name="Rhodes N."/>
            <person name="Thang M."/>
            <person name="Chan C."/>
        </authorList>
    </citation>
    <scope>NUCLEOTIDE SEQUENCE</scope>
</reference>
<accession>A0A813IGT9</accession>
<dbReference type="Proteomes" id="UP000626109">
    <property type="component" value="Unassembled WGS sequence"/>
</dbReference>
<dbReference type="GO" id="GO:0000387">
    <property type="term" value="P:spliceosomal snRNP assembly"/>
    <property type="evidence" value="ECO:0007669"/>
    <property type="project" value="TreeGrafter"/>
</dbReference>
<evidence type="ECO:0000313" key="3">
    <source>
        <dbReference type="EMBL" id="CAE8649344.1"/>
    </source>
</evidence>
<dbReference type="Gene3D" id="2.130.10.10">
    <property type="entry name" value="YVTN repeat-like/Quinoprotein amine dehydrogenase"/>
    <property type="match status" value="2"/>
</dbReference>
<sequence>MLASDIIFPASPNWYISHVADALPDGTLAIATNQAVTVVDAATRHVRGICSLRGRVTGVALGRGILCACSSDRGVHAFDLATLQQTGSHKDHHAEPCAVVLAPQLCITGDKRGTICLWPSPGVGPAKGMERLVPQREGVVCLAVSGETPDGIRLAAGYSSGTVVVICLEARSVLCNFRHRSPLHSLSWVPGSSGRCLASACQDQSVQLWKLSAERSGEAGQDPETAESELISEAAGHGPSREDASRLWTCVCAFPDGLILFSGPRGELFSWESSRQKPQRAALVHTRPIFGIRCVGSEHALTAGMDRFVVLWSVSKGAPPQMKWRLCSLGGHVTALRTDSANLACIGCGDNSIRFVDLMHREHRQHCWVVWKGLRTAATSLACLPGRGVWAYGLQDGSFGAIAANSADGPGPVETLCSRNHPGAVTSVCWLKLSPQVNGDTAPTADTPVLESDVVEGAEASTASKKGAGKGKKVDERRKGLVEVDCRPLLQGFALVSVSAGHIMVTPIASGKVSSVSSPLGLLPLSGASPQPSVAASWSLPDQDVLVAAATHKAREDSLEINSIQLFEPEPSGGLCTISVAPVFSAFAVVPRVAGVLRCVAALPAEGLEGGVTTMSLWPSIGPAGTCCRVLCGTGKGSLAVFCIPWPPPDVAKAAVHPDAGTLPSQALTPWPLEAHARLAHGK</sequence>
<dbReference type="InterPro" id="IPR036322">
    <property type="entry name" value="WD40_repeat_dom_sf"/>
</dbReference>